<dbReference type="CDD" id="cd16328">
    <property type="entry name" value="RseA_N"/>
    <property type="match status" value="1"/>
</dbReference>
<dbReference type="InterPro" id="IPR005572">
    <property type="entry name" value="Anti-sigma_E_RseA_N"/>
</dbReference>
<evidence type="ECO:0000313" key="2">
    <source>
        <dbReference type="EMBL" id="PRH81286.1"/>
    </source>
</evidence>
<accession>A0A2P6M5M2</accession>
<evidence type="ECO:0000259" key="1">
    <source>
        <dbReference type="Pfam" id="PF03872"/>
    </source>
</evidence>
<dbReference type="InterPro" id="IPR036147">
    <property type="entry name" value="Anti-sigma_E_RseA_N_sf"/>
</dbReference>
<dbReference type="PANTHER" id="PTHR38104">
    <property type="match status" value="1"/>
</dbReference>
<name>A0A2P6M5M2_9GAMM</name>
<dbReference type="SUPFAM" id="SSF89069">
    <property type="entry name" value="N-terminal, cytoplasmic domain of anti-sigmaE factor RseA"/>
    <property type="match status" value="1"/>
</dbReference>
<feature type="domain" description="Anti sigma-E protein RseA N-terminal" evidence="1">
    <location>
        <begin position="9"/>
        <end position="76"/>
    </location>
</feature>
<organism evidence="2 3">
    <name type="scientific">Arenimonas caeni</name>
    <dbReference type="NCBI Taxonomy" id="2058085"/>
    <lineage>
        <taxon>Bacteria</taxon>
        <taxon>Pseudomonadati</taxon>
        <taxon>Pseudomonadota</taxon>
        <taxon>Gammaproteobacteria</taxon>
        <taxon>Lysobacterales</taxon>
        <taxon>Lysobacteraceae</taxon>
        <taxon>Arenimonas</taxon>
    </lineage>
</organism>
<dbReference type="EMBL" id="PVLF01000031">
    <property type="protein sequence ID" value="PRH81286.1"/>
    <property type="molecule type" value="Genomic_DNA"/>
</dbReference>
<evidence type="ECO:0000313" key="3">
    <source>
        <dbReference type="Proteomes" id="UP000241736"/>
    </source>
</evidence>
<dbReference type="AlphaFoldDB" id="A0A2P6M5M2"/>
<feature type="non-terminal residue" evidence="2">
    <location>
        <position position="90"/>
    </location>
</feature>
<dbReference type="Proteomes" id="UP000241736">
    <property type="component" value="Unassembled WGS sequence"/>
</dbReference>
<dbReference type="RefSeq" id="WP_162782241.1">
    <property type="nucleotide sequence ID" value="NZ_KZ679105.1"/>
</dbReference>
<dbReference type="GO" id="GO:0016989">
    <property type="term" value="F:sigma factor antagonist activity"/>
    <property type="evidence" value="ECO:0007669"/>
    <property type="project" value="InterPro"/>
</dbReference>
<comment type="caution">
    <text evidence="2">The sequence shown here is derived from an EMBL/GenBank/DDBJ whole genome shotgun (WGS) entry which is preliminary data.</text>
</comment>
<sequence length="90" mass="9918">MSQHDPKLHEDLSAWMDGELPPDQARFLERRLASDPALRAQLERWQLASAGLRGDDLRLMPGTLAEGIAAAVAAEARPARHRWPWAAGAV</sequence>
<dbReference type="InterPro" id="IPR052383">
    <property type="entry name" value="Anti-sigma-E_RseA-like"/>
</dbReference>
<dbReference type="Pfam" id="PF03872">
    <property type="entry name" value="RseA_N"/>
    <property type="match status" value="1"/>
</dbReference>
<dbReference type="Gene3D" id="1.10.10.880">
    <property type="entry name" value="Anti sigma-E protein RseA, N-terminal domain"/>
    <property type="match status" value="1"/>
</dbReference>
<proteinExistence type="predicted"/>
<reference evidence="2 3" key="1">
    <citation type="submission" date="2018-03" db="EMBL/GenBank/DDBJ databases">
        <title>Arenimonas caeni sp. nov., isolated from activated sludge.</title>
        <authorList>
            <person name="Liu H."/>
        </authorList>
    </citation>
    <scope>NUCLEOTIDE SEQUENCE [LARGE SCALE GENOMIC DNA]</scope>
    <source>
        <strain evidence="3">z29</strain>
    </source>
</reference>
<protein>
    <submittedName>
        <fullName evidence="2">Anti-sigma factor</fullName>
    </submittedName>
</protein>
<keyword evidence="3" id="KW-1185">Reference proteome</keyword>
<dbReference type="PANTHER" id="PTHR38104:SF1">
    <property type="entry name" value="ANTI-SIGMA-E FACTOR RSEA"/>
    <property type="match status" value="1"/>
</dbReference>
<gene>
    <name evidence="2" type="ORF">C6N40_13335</name>
</gene>